<sequence>MALCRVPTLGFKQTTSVAAGRRQSLNTVDGLRIARIRQVGRFLSLGGDTTWSNGFQMQPRQGQQGVVASAVEGKFVAVPEAQPKPLRILVSTGDVMGDIHGAALVRALIDAAGAEKVEVEVYAMGGKRMKDAGAVMIGDNTGISSIGLLEALPLIIPALRIQANVRKFLKSNPPDIVVLMDYPGINIPFGKYVKKEFGCKVVYYIPPNEWLWNTSRTGAITDACDTILSVYPAEADYFRKAGGHVVEVGHPLLDYYSPTRTRTEAREALGYGEKDLVILLMPASRAQELRHVWPIIASAARLLLHRILALKGQHRLHFIVPSVLPNGEHILEQSFEEFGLTGYASLWHGDTKILMSAADLAITKSGSVNLELTLHSVPQVVVYKLDKATAWIARNIFKLSVKYISLINLILDEQVVPEFIQDAADPVKVANSAFDLLSLTDSKYRNMVLDGYTKLMPLLGKPGVSKRTAQYILDSLNSDR</sequence>
<accession>A9SNJ2</accession>
<reference evidence="9" key="3">
    <citation type="submission" date="2020-12" db="UniProtKB">
        <authorList>
            <consortium name="EnsemblPlants"/>
        </authorList>
    </citation>
    <scope>IDENTIFICATION</scope>
</reference>
<protein>
    <recommendedName>
        <fullName evidence="1">lipid-A-disaccharide synthase</fullName>
        <ecNumber evidence="1">2.4.1.182</ecNumber>
    </recommendedName>
</protein>
<dbReference type="EnsemblPlants" id="Pp3c17_14860V3.2">
    <property type="protein sequence ID" value="Pp3c17_14860V3.2"/>
    <property type="gene ID" value="Pp3c17_14860"/>
</dbReference>
<dbReference type="EMBL" id="ABEU02000017">
    <property type="protein sequence ID" value="PNR36256.1"/>
    <property type="molecule type" value="Genomic_DNA"/>
</dbReference>
<keyword evidence="2" id="KW-0444">Lipid biosynthesis</keyword>
<dbReference type="GO" id="GO:0016020">
    <property type="term" value="C:membrane"/>
    <property type="evidence" value="ECO:0007669"/>
    <property type="project" value="GOC"/>
</dbReference>
<dbReference type="GO" id="GO:0005543">
    <property type="term" value="F:phospholipid binding"/>
    <property type="evidence" value="ECO:0000318"/>
    <property type="project" value="GO_Central"/>
</dbReference>
<dbReference type="RefSeq" id="XP_024401056.1">
    <property type="nucleotide sequence ID" value="XM_024545288.2"/>
</dbReference>
<dbReference type="GeneID" id="112294620"/>
<evidence type="ECO:0000256" key="5">
    <source>
        <dbReference type="ARBA" id="ARBA00022679"/>
    </source>
</evidence>
<gene>
    <name evidence="9" type="primary">LOC112294620</name>
    <name evidence="8" type="ORF">PHYPA_022107</name>
</gene>
<evidence type="ECO:0000256" key="3">
    <source>
        <dbReference type="ARBA" id="ARBA00022556"/>
    </source>
</evidence>
<dbReference type="InterPro" id="IPR003835">
    <property type="entry name" value="Glyco_trans_19"/>
</dbReference>
<dbReference type="NCBIfam" id="TIGR00215">
    <property type="entry name" value="lpxB"/>
    <property type="match status" value="1"/>
</dbReference>
<dbReference type="GO" id="GO:0008915">
    <property type="term" value="F:lipid-A-disaccharide synthase activity"/>
    <property type="evidence" value="ECO:0007669"/>
    <property type="project" value="UniProtKB-EC"/>
</dbReference>
<dbReference type="PANTHER" id="PTHR30372">
    <property type="entry name" value="LIPID-A-DISACCHARIDE SYNTHASE"/>
    <property type="match status" value="1"/>
</dbReference>
<dbReference type="Pfam" id="PF02684">
    <property type="entry name" value="LpxB"/>
    <property type="match status" value="1"/>
</dbReference>
<evidence type="ECO:0000313" key="9">
    <source>
        <dbReference type="EnsemblPlants" id="Pp3c17_14860V3.1"/>
    </source>
</evidence>
<dbReference type="Proteomes" id="UP000006727">
    <property type="component" value="Chromosome 17"/>
</dbReference>
<dbReference type="HOGENOM" id="CLU_036577_3_0_1"/>
<comment type="catalytic activity">
    <reaction evidence="7">
        <text>a lipid X + a UDP-2-N,3-O-bis[(3R)-3-hydroxyacyl]-alpha-D-glucosamine = a lipid A disaccharide + UDP + H(+)</text>
        <dbReference type="Rhea" id="RHEA:67828"/>
        <dbReference type="ChEBI" id="CHEBI:15378"/>
        <dbReference type="ChEBI" id="CHEBI:58223"/>
        <dbReference type="ChEBI" id="CHEBI:137748"/>
        <dbReference type="ChEBI" id="CHEBI:176338"/>
        <dbReference type="ChEBI" id="CHEBI:176343"/>
        <dbReference type="EC" id="2.4.1.182"/>
    </reaction>
</comment>
<proteinExistence type="predicted"/>
<name>A9SNJ2_PHYPA</name>
<organism evidence="8">
    <name type="scientific">Physcomitrium patens</name>
    <name type="common">Spreading-leaved earth moss</name>
    <name type="synonym">Physcomitrella patens</name>
    <dbReference type="NCBI Taxonomy" id="3218"/>
    <lineage>
        <taxon>Eukaryota</taxon>
        <taxon>Viridiplantae</taxon>
        <taxon>Streptophyta</taxon>
        <taxon>Embryophyta</taxon>
        <taxon>Bryophyta</taxon>
        <taxon>Bryophytina</taxon>
        <taxon>Bryopsida</taxon>
        <taxon>Funariidae</taxon>
        <taxon>Funariales</taxon>
        <taxon>Funariaceae</taxon>
        <taxon>Physcomitrium</taxon>
    </lineage>
</organism>
<keyword evidence="3" id="KW-0441">Lipid A biosynthesis</keyword>
<keyword evidence="10" id="KW-1185">Reference proteome</keyword>
<dbReference type="PaxDb" id="3218-PP1S98_156V6.1"/>
<dbReference type="AlphaFoldDB" id="A9SNJ2"/>
<evidence type="ECO:0000256" key="6">
    <source>
        <dbReference type="ARBA" id="ARBA00023098"/>
    </source>
</evidence>
<dbReference type="Gramene" id="Pp3c17_14860V3.2">
    <property type="protein sequence ID" value="Pp3c17_14860V3.2"/>
    <property type="gene ID" value="Pp3c17_14860"/>
</dbReference>
<keyword evidence="5" id="KW-0808">Transferase</keyword>
<dbReference type="OMA" id="FSVMGFR"/>
<dbReference type="GO" id="GO:0009245">
    <property type="term" value="P:lipid A biosynthetic process"/>
    <property type="evidence" value="ECO:0000318"/>
    <property type="project" value="GO_Central"/>
</dbReference>
<reference evidence="8 10" key="2">
    <citation type="journal article" date="2018" name="Plant J.">
        <title>The Physcomitrella patens chromosome-scale assembly reveals moss genome structure and evolution.</title>
        <authorList>
            <person name="Lang D."/>
            <person name="Ullrich K.K."/>
            <person name="Murat F."/>
            <person name="Fuchs J."/>
            <person name="Jenkins J."/>
            <person name="Haas F.B."/>
            <person name="Piednoel M."/>
            <person name="Gundlach H."/>
            <person name="Van Bel M."/>
            <person name="Meyberg R."/>
            <person name="Vives C."/>
            <person name="Morata J."/>
            <person name="Symeonidi A."/>
            <person name="Hiss M."/>
            <person name="Muchero W."/>
            <person name="Kamisugi Y."/>
            <person name="Saleh O."/>
            <person name="Blanc G."/>
            <person name="Decker E.L."/>
            <person name="van Gessel N."/>
            <person name="Grimwood J."/>
            <person name="Hayes R.D."/>
            <person name="Graham S.W."/>
            <person name="Gunter L.E."/>
            <person name="McDaniel S.F."/>
            <person name="Hoernstein S.N.W."/>
            <person name="Larsson A."/>
            <person name="Li F.W."/>
            <person name="Perroud P.F."/>
            <person name="Phillips J."/>
            <person name="Ranjan P."/>
            <person name="Rokshar D.S."/>
            <person name="Rothfels C.J."/>
            <person name="Schneider L."/>
            <person name="Shu S."/>
            <person name="Stevenson D.W."/>
            <person name="Thummler F."/>
            <person name="Tillich M."/>
            <person name="Villarreal Aguilar J.C."/>
            <person name="Widiez T."/>
            <person name="Wong G.K."/>
            <person name="Wymore A."/>
            <person name="Zhang Y."/>
            <person name="Zimmer A.D."/>
            <person name="Quatrano R.S."/>
            <person name="Mayer K.F.X."/>
            <person name="Goodstein D."/>
            <person name="Casacuberta J.M."/>
            <person name="Vandepoele K."/>
            <person name="Reski R."/>
            <person name="Cuming A.C."/>
            <person name="Tuskan G.A."/>
            <person name="Maumus F."/>
            <person name="Salse J."/>
            <person name="Schmutz J."/>
            <person name="Rensing S.A."/>
        </authorList>
    </citation>
    <scope>NUCLEOTIDE SEQUENCE [LARGE SCALE GENOMIC DNA]</scope>
    <source>
        <strain evidence="9 10">cv. Gransden 2004</strain>
    </source>
</reference>
<evidence type="ECO:0000256" key="2">
    <source>
        <dbReference type="ARBA" id="ARBA00022516"/>
    </source>
</evidence>
<reference evidence="8 10" key="1">
    <citation type="journal article" date="2008" name="Science">
        <title>The Physcomitrella genome reveals evolutionary insights into the conquest of land by plants.</title>
        <authorList>
            <person name="Rensing S."/>
            <person name="Lang D."/>
            <person name="Zimmer A."/>
            <person name="Terry A."/>
            <person name="Salamov A."/>
            <person name="Shapiro H."/>
            <person name="Nishiyama T."/>
            <person name="Perroud P.-F."/>
            <person name="Lindquist E."/>
            <person name="Kamisugi Y."/>
            <person name="Tanahashi T."/>
            <person name="Sakakibara K."/>
            <person name="Fujita T."/>
            <person name="Oishi K."/>
            <person name="Shin-I T."/>
            <person name="Kuroki Y."/>
            <person name="Toyoda A."/>
            <person name="Suzuki Y."/>
            <person name="Hashimoto A."/>
            <person name="Yamaguchi K."/>
            <person name="Sugano A."/>
            <person name="Kohara Y."/>
            <person name="Fujiyama A."/>
            <person name="Anterola A."/>
            <person name="Aoki S."/>
            <person name="Ashton N."/>
            <person name="Barbazuk W.B."/>
            <person name="Barker E."/>
            <person name="Bennetzen J."/>
            <person name="Bezanilla M."/>
            <person name="Blankenship R."/>
            <person name="Cho S.H."/>
            <person name="Dutcher S."/>
            <person name="Estelle M."/>
            <person name="Fawcett J.A."/>
            <person name="Gundlach H."/>
            <person name="Hanada K."/>
            <person name="Heyl A."/>
            <person name="Hicks K.A."/>
            <person name="Hugh J."/>
            <person name="Lohr M."/>
            <person name="Mayer K."/>
            <person name="Melkozernov A."/>
            <person name="Murata T."/>
            <person name="Nelson D."/>
            <person name="Pils B."/>
            <person name="Prigge M."/>
            <person name="Reiss B."/>
            <person name="Renner T."/>
            <person name="Rombauts S."/>
            <person name="Rushton P."/>
            <person name="Sanderfoot A."/>
            <person name="Schween G."/>
            <person name="Shiu S.-H."/>
            <person name="Stueber K."/>
            <person name="Theodoulou F.L."/>
            <person name="Tu H."/>
            <person name="Van de Peer Y."/>
            <person name="Verrier P.J."/>
            <person name="Waters E."/>
            <person name="Wood A."/>
            <person name="Yang L."/>
            <person name="Cove D."/>
            <person name="Cuming A."/>
            <person name="Hasebe M."/>
            <person name="Lucas S."/>
            <person name="Mishler D.B."/>
            <person name="Reski R."/>
            <person name="Grigoriev I."/>
            <person name="Quatrano R.S."/>
            <person name="Boore J.L."/>
        </authorList>
    </citation>
    <scope>NUCLEOTIDE SEQUENCE [LARGE SCALE GENOMIC DNA]</scope>
    <source>
        <strain evidence="9 10">cv. Gransden 2004</strain>
    </source>
</reference>
<evidence type="ECO:0000256" key="4">
    <source>
        <dbReference type="ARBA" id="ARBA00022676"/>
    </source>
</evidence>
<dbReference type="Gramene" id="Pp3c17_14860V3.1">
    <property type="protein sequence ID" value="Pp3c17_14860V3.1"/>
    <property type="gene ID" value="Pp3c17_14860"/>
</dbReference>
<dbReference type="OrthoDB" id="2419at2759"/>
<evidence type="ECO:0000313" key="8">
    <source>
        <dbReference type="EMBL" id="PNR36256.1"/>
    </source>
</evidence>
<dbReference type="EnsemblPlants" id="Pp3c17_14860V3.1">
    <property type="protein sequence ID" value="Pp3c17_14860V3.1"/>
    <property type="gene ID" value="Pp3c17_14860"/>
</dbReference>
<dbReference type="eggNOG" id="ENOG502SNGR">
    <property type="taxonomic scope" value="Eukaryota"/>
</dbReference>
<evidence type="ECO:0000256" key="1">
    <source>
        <dbReference type="ARBA" id="ARBA00012687"/>
    </source>
</evidence>
<dbReference type="STRING" id="3218.A9SNJ2"/>
<evidence type="ECO:0000313" key="10">
    <source>
        <dbReference type="Proteomes" id="UP000006727"/>
    </source>
</evidence>
<dbReference type="KEGG" id="ppp:112294620"/>
<evidence type="ECO:0000256" key="7">
    <source>
        <dbReference type="ARBA" id="ARBA00048975"/>
    </source>
</evidence>
<dbReference type="PANTHER" id="PTHR30372:SF4">
    <property type="entry name" value="LIPID-A-DISACCHARIDE SYNTHASE, MITOCHONDRIAL-RELATED"/>
    <property type="match status" value="1"/>
</dbReference>
<keyword evidence="4" id="KW-0328">Glycosyltransferase</keyword>
<keyword evidence="6" id="KW-0443">Lipid metabolism</keyword>
<dbReference type="EC" id="2.4.1.182" evidence="1"/>
<dbReference type="SUPFAM" id="SSF53756">
    <property type="entry name" value="UDP-Glycosyltransferase/glycogen phosphorylase"/>
    <property type="match status" value="1"/>
</dbReference>